<protein>
    <submittedName>
        <fullName evidence="9">Nitrogen assimilation transcription factor nit-4</fullName>
    </submittedName>
</protein>
<dbReference type="InterPro" id="IPR007219">
    <property type="entry name" value="XnlR_reg_dom"/>
</dbReference>
<keyword evidence="5" id="KW-0804">Transcription</keyword>
<comment type="caution">
    <text evidence="9">The sequence shown here is derived from an EMBL/GenBank/DDBJ whole genome shotgun (WGS) entry which is preliminary data.</text>
</comment>
<feature type="region of interest" description="Disordered" evidence="7">
    <location>
        <begin position="1"/>
        <end position="59"/>
    </location>
</feature>
<organism evidence="9 10">
    <name type="scientific">Fusarium mexicanum</name>
    <dbReference type="NCBI Taxonomy" id="751941"/>
    <lineage>
        <taxon>Eukaryota</taxon>
        <taxon>Fungi</taxon>
        <taxon>Dikarya</taxon>
        <taxon>Ascomycota</taxon>
        <taxon>Pezizomycotina</taxon>
        <taxon>Sordariomycetes</taxon>
        <taxon>Hypocreomycetidae</taxon>
        <taxon>Hypocreales</taxon>
        <taxon>Nectriaceae</taxon>
        <taxon>Fusarium</taxon>
        <taxon>Fusarium fujikuroi species complex</taxon>
    </lineage>
</organism>
<gene>
    <name evidence="9" type="ORF">FMEXI_13740</name>
</gene>
<sequence>MEDSELPSVASPTLSETTSTSQRRRRLDQHHQARDSSRRDSRRYGFPRPADVSNIGAESASPARSLSLLGRQGSTHASLSDARSNTIDATIWSQGGIGEDAWVLLAKFKSMEAFGTTDEMGWQFLDMYWTWLHPLHNCIYWPVFVMDMALNGTYYSDFLLMSIFALAARHLSRQEGDSVDSNMGERFFTRAKMLLMDELNNPKPRIPTIQGLLILGWRQCAFGKSSQGWLLTGMAIRMMVDIGMHLNANRIAELERLTPSEIETRKRLYNSAFIWDKTLSLALGRPPSLTGSPYGPDEIYHDRYDDAPL</sequence>
<dbReference type="CDD" id="cd12148">
    <property type="entry name" value="fungal_TF_MHR"/>
    <property type="match status" value="1"/>
</dbReference>
<reference evidence="9 10" key="1">
    <citation type="submission" date="2020-05" db="EMBL/GenBank/DDBJ databases">
        <title>Identification and distribution of gene clusters putatively required for synthesis of sphingolipid metabolism inhibitors in phylogenetically diverse species of the filamentous fungus Fusarium.</title>
        <authorList>
            <person name="Kim H.-S."/>
            <person name="Busman M."/>
            <person name="Brown D.W."/>
            <person name="Divon H."/>
            <person name="Uhlig S."/>
            <person name="Proctor R.H."/>
        </authorList>
    </citation>
    <scope>NUCLEOTIDE SEQUENCE [LARGE SCALE GENOMIC DNA]</scope>
    <source>
        <strain evidence="9 10">NRRL 53147</strain>
    </source>
</reference>
<evidence type="ECO:0000256" key="6">
    <source>
        <dbReference type="ARBA" id="ARBA00023242"/>
    </source>
</evidence>
<keyword evidence="2" id="KW-0862">Zinc</keyword>
<dbReference type="PANTHER" id="PTHR31313:SF81">
    <property type="entry name" value="TY1 ENHANCER ACTIVATOR"/>
    <property type="match status" value="1"/>
</dbReference>
<dbReference type="EMBL" id="JAAOAM010000510">
    <property type="protein sequence ID" value="KAF5530113.1"/>
    <property type="molecule type" value="Genomic_DNA"/>
</dbReference>
<dbReference type="Proteomes" id="UP000522262">
    <property type="component" value="Unassembled WGS sequence"/>
</dbReference>
<feature type="domain" description="Xylanolytic transcriptional activator regulatory" evidence="8">
    <location>
        <begin position="228"/>
        <end position="302"/>
    </location>
</feature>
<accession>A0A8H5I4A5</accession>
<evidence type="ECO:0000313" key="10">
    <source>
        <dbReference type="Proteomes" id="UP000522262"/>
    </source>
</evidence>
<dbReference type="GO" id="GO:0008270">
    <property type="term" value="F:zinc ion binding"/>
    <property type="evidence" value="ECO:0007669"/>
    <property type="project" value="InterPro"/>
</dbReference>
<evidence type="ECO:0000256" key="3">
    <source>
        <dbReference type="ARBA" id="ARBA00023015"/>
    </source>
</evidence>
<evidence type="ECO:0000256" key="4">
    <source>
        <dbReference type="ARBA" id="ARBA00023125"/>
    </source>
</evidence>
<dbReference type="Pfam" id="PF04082">
    <property type="entry name" value="Fungal_trans"/>
    <property type="match status" value="1"/>
</dbReference>
<evidence type="ECO:0000256" key="2">
    <source>
        <dbReference type="ARBA" id="ARBA00022833"/>
    </source>
</evidence>
<keyword evidence="6" id="KW-0539">Nucleus</keyword>
<evidence type="ECO:0000256" key="5">
    <source>
        <dbReference type="ARBA" id="ARBA00023163"/>
    </source>
</evidence>
<feature type="compositionally biased region" description="Basic and acidic residues" evidence="7">
    <location>
        <begin position="29"/>
        <end position="43"/>
    </location>
</feature>
<proteinExistence type="predicted"/>
<evidence type="ECO:0000256" key="1">
    <source>
        <dbReference type="ARBA" id="ARBA00022723"/>
    </source>
</evidence>
<keyword evidence="4" id="KW-0238">DNA-binding</keyword>
<dbReference type="SMART" id="SM00906">
    <property type="entry name" value="Fungal_trans"/>
    <property type="match status" value="1"/>
</dbReference>
<evidence type="ECO:0000259" key="8">
    <source>
        <dbReference type="SMART" id="SM00906"/>
    </source>
</evidence>
<name>A0A8H5I4A5_9HYPO</name>
<dbReference type="AlphaFoldDB" id="A0A8H5I4A5"/>
<dbReference type="PANTHER" id="PTHR31313">
    <property type="entry name" value="TY1 ENHANCER ACTIVATOR"/>
    <property type="match status" value="1"/>
</dbReference>
<evidence type="ECO:0000256" key="7">
    <source>
        <dbReference type="SAM" id="MobiDB-lite"/>
    </source>
</evidence>
<evidence type="ECO:0000313" key="9">
    <source>
        <dbReference type="EMBL" id="KAF5530113.1"/>
    </source>
</evidence>
<dbReference type="GO" id="GO:0006351">
    <property type="term" value="P:DNA-templated transcription"/>
    <property type="evidence" value="ECO:0007669"/>
    <property type="project" value="InterPro"/>
</dbReference>
<keyword evidence="10" id="KW-1185">Reference proteome</keyword>
<keyword evidence="3" id="KW-0805">Transcription regulation</keyword>
<dbReference type="GO" id="GO:0003677">
    <property type="term" value="F:DNA binding"/>
    <property type="evidence" value="ECO:0007669"/>
    <property type="project" value="UniProtKB-KW"/>
</dbReference>
<keyword evidence="1" id="KW-0479">Metal-binding</keyword>
<dbReference type="InterPro" id="IPR051615">
    <property type="entry name" value="Transcr_Regulatory_Elem"/>
</dbReference>